<dbReference type="RefSeq" id="WP_035129809.1">
    <property type="nucleotide sequence ID" value="NZ_JPMD01000003.1"/>
</dbReference>
<dbReference type="InterPro" id="IPR032675">
    <property type="entry name" value="LRR_dom_sf"/>
</dbReference>
<organism evidence="2 3">
    <name type="scientific">Clostridium sulfidigenes</name>
    <dbReference type="NCBI Taxonomy" id="318464"/>
    <lineage>
        <taxon>Bacteria</taxon>
        <taxon>Bacillati</taxon>
        <taxon>Bacillota</taxon>
        <taxon>Clostridia</taxon>
        <taxon>Eubacteriales</taxon>
        <taxon>Clostridiaceae</taxon>
        <taxon>Clostridium</taxon>
    </lineage>
</organism>
<dbReference type="AlphaFoldDB" id="A0A084JH87"/>
<feature type="transmembrane region" description="Helical" evidence="1">
    <location>
        <begin position="21"/>
        <end position="38"/>
    </location>
</feature>
<feature type="transmembrane region" description="Helical" evidence="1">
    <location>
        <begin position="44"/>
        <end position="63"/>
    </location>
</feature>
<dbReference type="EMBL" id="JPMD01000003">
    <property type="protein sequence ID" value="KEZ88321.1"/>
    <property type="molecule type" value="Genomic_DNA"/>
</dbReference>
<feature type="transmembrane region" description="Helical" evidence="1">
    <location>
        <begin position="93"/>
        <end position="109"/>
    </location>
</feature>
<name>A0A084JH87_9CLOT</name>
<keyword evidence="1" id="KW-1133">Transmembrane helix</keyword>
<dbReference type="STRING" id="318464.IO99_02610"/>
<evidence type="ECO:0000313" key="3">
    <source>
        <dbReference type="Proteomes" id="UP000028542"/>
    </source>
</evidence>
<gene>
    <name evidence="2" type="ORF">IO99_02610</name>
</gene>
<evidence type="ECO:0000256" key="1">
    <source>
        <dbReference type="SAM" id="Phobius"/>
    </source>
</evidence>
<keyword evidence="1" id="KW-0472">Membrane</keyword>
<dbReference type="Gene3D" id="3.80.10.10">
    <property type="entry name" value="Ribonuclease Inhibitor"/>
    <property type="match status" value="1"/>
</dbReference>
<keyword evidence="1" id="KW-0812">Transmembrane</keyword>
<reference evidence="2 3" key="1">
    <citation type="submission" date="2014-07" db="EMBL/GenBank/DDBJ databases">
        <title>Draft genome of Clostridium sulfidigenes 113A isolated from sediments associated with methane hydrate from Krishna Godavari basin.</title>
        <authorList>
            <person name="Honkalas V.S."/>
            <person name="Dabir A.P."/>
            <person name="Arora P."/>
            <person name="Dhakephalkar P.K."/>
        </authorList>
    </citation>
    <scope>NUCLEOTIDE SEQUENCE [LARGE SCALE GENOMIC DNA]</scope>
    <source>
        <strain evidence="2 3">113A</strain>
    </source>
</reference>
<sequence>MDNIINNDKIKDKPKNYKKEYLIGICILIGFIFLQLFISGFHDIYDDSPVFWIILMICGIGFHRKNWKEYMILIFPILNYFIFRFFYIYIPNYIIIFIVLSVLTIFYAVKENSDKKKIKIALVIVLGILLFSTNYYVYSNRIIKDGNLEAEIKRSQEIKKPAFLSLKQGELDEIESIWISTVSKVKSLNGIEHMNYLNTLFIDDEGFIMDYRPLLQCKNLKRMSIWYGYLNKLGELDTFGKLEDLEIVFPKKGSLEEMPYFPNVKKLDIQTKKPTSLLGLKNFPEVEKFSLSVTGIPNLEGIENLTNLKEITLHDKVIENYDKLLSIPTLKKISLYSPLNVNEELIKTAKAKGIEIEIMEESKIISE</sequence>
<evidence type="ECO:0000313" key="2">
    <source>
        <dbReference type="EMBL" id="KEZ88321.1"/>
    </source>
</evidence>
<proteinExistence type="predicted"/>
<feature type="transmembrane region" description="Helical" evidence="1">
    <location>
        <begin position="121"/>
        <end position="138"/>
    </location>
</feature>
<protein>
    <recommendedName>
        <fullName evidence="4">Leucine-rich repeat domain-containing protein</fullName>
    </recommendedName>
</protein>
<dbReference type="Proteomes" id="UP000028542">
    <property type="component" value="Unassembled WGS sequence"/>
</dbReference>
<accession>A0A084JH87</accession>
<keyword evidence="3" id="KW-1185">Reference proteome</keyword>
<dbReference type="SUPFAM" id="SSF52058">
    <property type="entry name" value="L domain-like"/>
    <property type="match status" value="1"/>
</dbReference>
<evidence type="ECO:0008006" key="4">
    <source>
        <dbReference type="Google" id="ProtNLM"/>
    </source>
</evidence>
<comment type="caution">
    <text evidence="2">The sequence shown here is derived from an EMBL/GenBank/DDBJ whole genome shotgun (WGS) entry which is preliminary data.</text>
</comment>